<keyword evidence="1" id="KW-0812">Transmembrane</keyword>
<evidence type="ECO:0000313" key="3">
    <source>
        <dbReference type="Proteomes" id="UP000594454"/>
    </source>
</evidence>
<dbReference type="Gene3D" id="3.40.570.10">
    <property type="entry name" value="Extracellular Endonuclease, subunit A"/>
    <property type="match status" value="1"/>
</dbReference>
<keyword evidence="1" id="KW-0472">Membrane</keyword>
<keyword evidence="3" id="KW-1185">Reference proteome</keyword>
<dbReference type="InterPro" id="IPR044925">
    <property type="entry name" value="His-Me_finger_sf"/>
</dbReference>
<dbReference type="OrthoDB" id="7986954at2759"/>
<dbReference type="AlphaFoldDB" id="A0A7R8UFM4"/>
<name>A0A7R8UFM4_HERIL</name>
<evidence type="ECO:0000313" key="2">
    <source>
        <dbReference type="EMBL" id="CAD7079931.1"/>
    </source>
</evidence>
<protein>
    <submittedName>
        <fullName evidence="2">Uncharacterized protein</fullName>
    </submittedName>
</protein>
<organism evidence="2 3">
    <name type="scientific">Hermetia illucens</name>
    <name type="common">Black soldier fly</name>
    <dbReference type="NCBI Taxonomy" id="343691"/>
    <lineage>
        <taxon>Eukaryota</taxon>
        <taxon>Metazoa</taxon>
        <taxon>Ecdysozoa</taxon>
        <taxon>Arthropoda</taxon>
        <taxon>Hexapoda</taxon>
        <taxon>Insecta</taxon>
        <taxon>Pterygota</taxon>
        <taxon>Neoptera</taxon>
        <taxon>Endopterygota</taxon>
        <taxon>Diptera</taxon>
        <taxon>Brachycera</taxon>
        <taxon>Stratiomyomorpha</taxon>
        <taxon>Stratiomyidae</taxon>
        <taxon>Hermetiinae</taxon>
        <taxon>Hermetia</taxon>
    </lineage>
</organism>
<dbReference type="EMBL" id="LR899009">
    <property type="protein sequence ID" value="CAD7079931.1"/>
    <property type="molecule type" value="Genomic_DNA"/>
</dbReference>
<keyword evidence="1" id="KW-1133">Transmembrane helix</keyword>
<proteinExistence type="predicted"/>
<dbReference type="InParanoid" id="A0A7R8UFM4"/>
<dbReference type="SUPFAM" id="SSF54060">
    <property type="entry name" value="His-Me finger endonucleases"/>
    <property type="match status" value="1"/>
</dbReference>
<gene>
    <name evidence="2" type="ORF">HERILL_LOCUS3116</name>
</gene>
<sequence length="429" mass="48290">MKIEIDAGIDTANSVSLIALSEAVNMFWVLAVLLLVTGGRANKCTLNYEPSYPAIFTQKIGSNNIILSARGGQLSWDDRTMVNAYCPAGFRHLALKNPHNYEDNFDYDTDGNRVYQQSPDMSHLKNIVLSCQDVQMMFEGSKIQNDGQLSCSTTSKYYETVVPACKYRGLAYGFFIGKQAVVLAEVCYQLDLLQPTFLHYVAGDRSTILEHQSTHNVANLTTPSVEVFIDDSNLEVEMQSLLEAVQESIPEYATVVQYKLDEFIPLKESLGVFGSYTNDFRSVNMIPWWTSLKLGNWRSIEEAIETISRNETYDIFAGISGVVIYPNNDKCLSTGTLTYKAVPYVRNVPKYIWNYIRKTKHPDEGVVVIGVNTPFLDSSKGDYIICQDICDSISWLNSMKMTRKMAGLGYIFCCKPAEVKDKLDNFPIF</sequence>
<feature type="transmembrane region" description="Helical" evidence="1">
    <location>
        <begin position="12"/>
        <end position="36"/>
    </location>
</feature>
<evidence type="ECO:0000256" key="1">
    <source>
        <dbReference type="SAM" id="Phobius"/>
    </source>
</evidence>
<dbReference type="Proteomes" id="UP000594454">
    <property type="component" value="Chromosome 1"/>
</dbReference>
<dbReference type="InterPro" id="IPR044929">
    <property type="entry name" value="DNA/RNA_non-sp_Endonuclease_sf"/>
</dbReference>
<reference evidence="2 3" key="1">
    <citation type="submission" date="2020-11" db="EMBL/GenBank/DDBJ databases">
        <authorList>
            <person name="Wallbank WR R."/>
            <person name="Pardo Diaz C."/>
            <person name="Kozak K."/>
            <person name="Martin S."/>
            <person name="Jiggins C."/>
            <person name="Moest M."/>
            <person name="Warren A I."/>
            <person name="Generalovic N T."/>
            <person name="Byers J.R.P. K."/>
            <person name="Montejo-Kovacevich G."/>
            <person name="Yen C E."/>
        </authorList>
    </citation>
    <scope>NUCLEOTIDE SEQUENCE [LARGE SCALE GENOMIC DNA]</scope>
</reference>
<accession>A0A7R8UFM4</accession>